<evidence type="ECO:0000313" key="1">
    <source>
        <dbReference type="EMBL" id="KAF1997776.1"/>
    </source>
</evidence>
<proteinExistence type="predicted"/>
<organism evidence="1 2">
    <name type="scientific">Amniculicola lignicola CBS 123094</name>
    <dbReference type="NCBI Taxonomy" id="1392246"/>
    <lineage>
        <taxon>Eukaryota</taxon>
        <taxon>Fungi</taxon>
        <taxon>Dikarya</taxon>
        <taxon>Ascomycota</taxon>
        <taxon>Pezizomycotina</taxon>
        <taxon>Dothideomycetes</taxon>
        <taxon>Pleosporomycetidae</taxon>
        <taxon>Pleosporales</taxon>
        <taxon>Amniculicolaceae</taxon>
        <taxon>Amniculicola</taxon>
    </lineage>
</organism>
<protein>
    <submittedName>
        <fullName evidence="1">Uncharacterized protein</fullName>
    </submittedName>
</protein>
<dbReference type="AlphaFoldDB" id="A0A6A5WJE0"/>
<evidence type="ECO:0000313" key="2">
    <source>
        <dbReference type="Proteomes" id="UP000799779"/>
    </source>
</evidence>
<dbReference type="OrthoDB" id="3799620at2759"/>
<dbReference type="Proteomes" id="UP000799779">
    <property type="component" value="Unassembled WGS sequence"/>
</dbReference>
<dbReference type="EMBL" id="ML977609">
    <property type="protein sequence ID" value="KAF1997776.1"/>
    <property type="molecule type" value="Genomic_DNA"/>
</dbReference>
<keyword evidence="2" id="KW-1185">Reference proteome</keyword>
<gene>
    <name evidence="1" type="ORF">P154DRAFT_622179</name>
</gene>
<reference evidence="1" key="1">
    <citation type="journal article" date="2020" name="Stud. Mycol.">
        <title>101 Dothideomycetes genomes: a test case for predicting lifestyles and emergence of pathogens.</title>
        <authorList>
            <person name="Haridas S."/>
            <person name="Albert R."/>
            <person name="Binder M."/>
            <person name="Bloem J."/>
            <person name="Labutti K."/>
            <person name="Salamov A."/>
            <person name="Andreopoulos B."/>
            <person name="Baker S."/>
            <person name="Barry K."/>
            <person name="Bills G."/>
            <person name="Bluhm B."/>
            <person name="Cannon C."/>
            <person name="Castanera R."/>
            <person name="Culley D."/>
            <person name="Daum C."/>
            <person name="Ezra D."/>
            <person name="Gonzalez J."/>
            <person name="Henrissat B."/>
            <person name="Kuo A."/>
            <person name="Liang C."/>
            <person name="Lipzen A."/>
            <person name="Lutzoni F."/>
            <person name="Magnuson J."/>
            <person name="Mondo S."/>
            <person name="Nolan M."/>
            <person name="Ohm R."/>
            <person name="Pangilinan J."/>
            <person name="Park H.-J."/>
            <person name="Ramirez L."/>
            <person name="Alfaro M."/>
            <person name="Sun H."/>
            <person name="Tritt A."/>
            <person name="Yoshinaga Y."/>
            <person name="Zwiers L.-H."/>
            <person name="Turgeon B."/>
            <person name="Goodwin S."/>
            <person name="Spatafora J."/>
            <person name="Crous P."/>
            <person name="Grigoriev I."/>
        </authorList>
    </citation>
    <scope>NUCLEOTIDE SEQUENCE</scope>
    <source>
        <strain evidence="1">CBS 123094</strain>
    </source>
</reference>
<sequence length="347" mass="39894">MPAGSALLHTSNRALGVTEIATTFEHERPDNNDRAHTMIPRLSDQEYGYDHFSGLPRELRNEIYHWLWKSTPGLKATMEDLQIDISYDGFPSSKAERQLLPSWLLTNKATLCEGIEQLRLKAEWSFGSTPVRLWPRSATAGGPFYLGPIQFFDGSRSVLSPIKARDVTLWLHATWQDGSRRPFSSDQAGIWIGGYGGIIDRLERVLEKTTGLKRLRIHVPFRDVRRGTYLYYDPEFDFDLSLLDQLCLDLDELEIVVSDHNNMGEWSPWLCQIIPEEVSRVGKLLVKGKMEQHFEEMEPSQSEWWPRYSRRSSIRAPPAPPHTQLLLRSTFKKALVGEEQIKEGVRM</sequence>
<name>A0A6A5WJE0_9PLEO</name>
<accession>A0A6A5WJE0</accession>